<proteinExistence type="predicted"/>
<gene>
    <name evidence="2" type="ORF">Q5P01_000689</name>
</gene>
<organism evidence="2 3">
    <name type="scientific">Channa striata</name>
    <name type="common">Snakehead murrel</name>
    <name type="synonym">Ophicephalus striatus</name>
    <dbReference type="NCBI Taxonomy" id="64152"/>
    <lineage>
        <taxon>Eukaryota</taxon>
        <taxon>Metazoa</taxon>
        <taxon>Chordata</taxon>
        <taxon>Craniata</taxon>
        <taxon>Vertebrata</taxon>
        <taxon>Euteleostomi</taxon>
        <taxon>Actinopterygii</taxon>
        <taxon>Neopterygii</taxon>
        <taxon>Teleostei</taxon>
        <taxon>Neoteleostei</taxon>
        <taxon>Acanthomorphata</taxon>
        <taxon>Anabantaria</taxon>
        <taxon>Anabantiformes</taxon>
        <taxon>Channoidei</taxon>
        <taxon>Channidae</taxon>
        <taxon>Channa</taxon>
    </lineage>
</organism>
<evidence type="ECO:0000313" key="3">
    <source>
        <dbReference type="Proteomes" id="UP001187415"/>
    </source>
</evidence>
<evidence type="ECO:0000313" key="2">
    <source>
        <dbReference type="EMBL" id="KAK2814242.1"/>
    </source>
</evidence>
<sequence length="103" mass="11067">MGAETSNPCMLNSRRGTPSPPSGIGVESKRVRFSDTVEEFESAGGQERAVGEAARDRHRFARRCSGGAVVARCLARTPSDDKGEARGPDLPTQDPEESQRPPK</sequence>
<protein>
    <submittedName>
        <fullName evidence="2">Uncharacterized protein</fullName>
    </submittedName>
</protein>
<reference evidence="2" key="1">
    <citation type="submission" date="2023-07" db="EMBL/GenBank/DDBJ databases">
        <title>Chromosome-level Genome Assembly of Striped Snakehead (Channa striata).</title>
        <authorList>
            <person name="Liu H."/>
        </authorList>
    </citation>
    <scope>NUCLEOTIDE SEQUENCE</scope>
    <source>
        <strain evidence="2">Gz</strain>
        <tissue evidence="2">Muscle</tissue>
    </source>
</reference>
<dbReference type="EMBL" id="JAUPFM010000074">
    <property type="protein sequence ID" value="KAK2814242.1"/>
    <property type="molecule type" value="Genomic_DNA"/>
</dbReference>
<feature type="region of interest" description="Disordered" evidence="1">
    <location>
        <begin position="1"/>
        <end position="28"/>
    </location>
</feature>
<feature type="compositionally biased region" description="Polar residues" evidence="1">
    <location>
        <begin position="1"/>
        <end position="16"/>
    </location>
</feature>
<feature type="compositionally biased region" description="Basic and acidic residues" evidence="1">
    <location>
        <begin position="78"/>
        <end position="87"/>
    </location>
</feature>
<dbReference type="Proteomes" id="UP001187415">
    <property type="component" value="Unassembled WGS sequence"/>
</dbReference>
<dbReference type="AlphaFoldDB" id="A0AA88LMZ4"/>
<feature type="region of interest" description="Disordered" evidence="1">
    <location>
        <begin position="75"/>
        <end position="103"/>
    </location>
</feature>
<comment type="caution">
    <text evidence="2">The sequence shown here is derived from an EMBL/GenBank/DDBJ whole genome shotgun (WGS) entry which is preliminary data.</text>
</comment>
<evidence type="ECO:0000256" key="1">
    <source>
        <dbReference type="SAM" id="MobiDB-lite"/>
    </source>
</evidence>
<name>A0AA88LMZ4_CHASR</name>
<keyword evidence="3" id="KW-1185">Reference proteome</keyword>
<accession>A0AA88LMZ4</accession>